<sequence>MKPVQKLLFGKFPRRFGNPVQWPVHSESEMDVAIDECEGERNLYSTISYFDLTEGGGVISDKIAFDLDSPFKDAAFPDLDRDDEKIHAMRQDRDLAEEVLGEVVSDARLVAEYAQSQEIPLVGVFSGFGIHLHLLYQDQLNASRHLATTVRKVIDNYDLETADVQIIGDVQRILRIPNVRRVYVDADRGESITSDTHTMPCNLYTVPLTRREIRNLTVDELLDWSTSTRDIPIPDENERPEMKVYDEYLEERATARGKVETEIDVEEYDRQGLLNMLKDLLQMPCMYERIVQPNPHHMVRFNSAVLLFNAGFSREEIETIFMKLGWRDADRKKTRKFLKQIERRGYSDMSCRTIQGLGLCQREDDPESCETYGWSGGEAEWMS</sequence>
<dbReference type="OrthoDB" id="5343at10239"/>
<evidence type="ECO:0000313" key="1">
    <source>
        <dbReference type="EMBL" id="AGM11954.1"/>
    </source>
</evidence>
<accession>R4T865</accession>
<keyword evidence="2" id="KW-1185">Reference proteome</keyword>
<dbReference type="Proteomes" id="UP000202086">
    <property type="component" value="Segment"/>
</dbReference>
<dbReference type="KEGG" id="vg:16193508"/>
<reference evidence="1 2" key="1">
    <citation type="submission" date="2012-12" db="EMBL/GenBank/DDBJ databases">
        <authorList>
            <person name="Sencilo A."/>
            <person name="Jacobs-Sera D."/>
            <person name="Russell D.A."/>
            <person name="Ko C."/>
            <person name="Atanasova N."/>
            <person name="Osterlund E."/>
            <person name="Oksanen H.M."/>
            <person name="Bamford D.H."/>
            <person name="Hatfull G.F."/>
            <person name="Roine E."/>
            <person name="Hendrix R.W."/>
        </authorList>
    </citation>
    <scope>NUCLEOTIDE SEQUENCE [LARGE SCALE GENOMIC DNA]</scope>
</reference>
<dbReference type="EMBL" id="KC292029">
    <property type="protein sequence ID" value="AGM11954.1"/>
    <property type="molecule type" value="Genomic_DNA"/>
</dbReference>
<dbReference type="GeneID" id="16193508"/>
<evidence type="ECO:0000313" key="2">
    <source>
        <dbReference type="Proteomes" id="UP000202086"/>
    </source>
</evidence>
<evidence type="ECO:0008006" key="3">
    <source>
        <dbReference type="Google" id="ProtNLM"/>
    </source>
</evidence>
<dbReference type="RefSeq" id="YP_008059656.1">
    <property type="nucleotide sequence ID" value="NC_021330.1"/>
</dbReference>
<name>R4T865_9CAUD</name>
<protein>
    <recommendedName>
        <fullName evidence="3">DNA primase</fullName>
    </recommendedName>
</protein>
<organism evidence="1 2">
    <name type="scientific">Haloarcula californiae tailed virus 1</name>
    <dbReference type="NCBI Taxonomy" id="1273746"/>
    <lineage>
        <taxon>Viruses</taxon>
        <taxon>Duplodnaviria</taxon>
        <taxon>Heunggongvirae</taxon>
        <taxon>Uroviricota</taxon>
        <taxon>Caudoviricetes</taxon>
        <taxon>Thumleimavirales</taxon>
        <taxon>Druskaviridae</taxon>
        <taxon>Hacavirus</taxon>
        <taxon>Hacavirus italiense</taxon>
        <taxon>Hacavirus HCTV1</taxon>
    </lineage>
</organism>
<proteinExistence type="predicted"/>
<gene>
    <name evidence="1" type="primary">95</name>
    <name evidence="1" type="ORF">DNAM5_95</name>
</gene>